<protein>
    <submittedName>
        <fullName evidence="2">Uncharacterized protein</fullName>
    </submittedName>
</protein>
<keyword evidence="1" id="KW-0472">Membrane</keyword>
<keyword evidence="1" id="KW-1133">Transmembrane helix</keyword>
<proteinExistence type="predicted"/>
<organism evidence="2">
    <name type="scientific">viral metagenome</name>
    <dbReference type="NCBI Taxonomy" id="1070528"/>
    <lineage>
        <taxon>unclassified sequences</taxon>
        <taxon>metagenomes</taxon>
        <taxon>organismal metagenomes</taxon>
    </lineage>
</organism>
<evidence type="ECO:0000256" key="1">
    <source>
        <dbReference type="SAM" id="Phobius"/>
    </source>
</evidence>
<reference evidence="2" key="1">
    <citation type="journal article" date="2020" name="Nature">
        <title>Giant virus diversity and host interactions through global metagenomics.</title>
        <authorList>
            <person name="Schulz F."/>
            <person name="Roux S."/>
            <person name="Paez-Espino D."/>
            <person name="Jungbluth S."/>
            <person name="Walsh D.A."/>
            <person name="Denef V.J."/>
            <person name="McMahon K.D."/>
            <person name="Konstantinidis K.T."/>
            <person name="Eloe-Fadrosh E.A."/>
            <person name="Kyrpides N.C."/>
            <person name="Woyke T."/>
        </authorList>
    </citation>
    <scope>NUCLEOTIDE SEQUENCE</scope>
    <source>
        <strain evidence="2">GVMAG-M-3300023184-51</strain>
    </source>
</reference>
<sequence length="106" mass="12709">MISRSRQLLTNYIVKRPYWTPNINTNQGFIDYEKYLQDTYAKDKQINDIHMYYKHLSNANAEQTRDMKKIISNVSAINQSINDQTYWIFHSVLLSYVGLFTYIFKL</sequence>
<evidence type="ECO:0000313" key="2">
    <source>
        <dbReference type="EMBL" id="QHT88660.1"/>
    </source>
</evidence>
<dbReference type="AlphaFoldDB" id="A0A6C0I7T9"/>
<feature type="transmembrane region" description="Helical" evidence="1">
    <location>
        <begin position="86"/>
        <end position="104"/>
    </location>
</feature>
<accession>A0A6C0I7T9</accession>
<name>A0A6C0I7T9_9ZZZZ</name>
<dbReference type="EMBL" id="MN740120">
    <property type="protein sequence ID" value="QHT88660.1"/>
    <property type="molecule type" value="Genomic_DNA"/>
</dbReference>
<keyword evidence="1" id="KW-0812">Transmembrane</keyword>